<evidence type="ECO:0000256" key="1">
    <source>
        <dbReference type="SAM" id="SignalP"/>
    </source>
</evidence>
<protein>
    <submittedName>
        <fullName evidence="2">Uncharacterized protein</fullName>
    </submittedName>
</protein>
<dbReference type="EMBL" id="GBXM01069349">
    <property type="protein sequence ID" value="JAH39228.1"/>
    <property type="molecule type" value="Transcribed_RNA"/>
</dbReference>
<name>A0A0E9SFG8_ANGAN</name>
<feature type="signal peptide" evidence="1">
    <location>
        <begin position="1"/>
        <end position="17"/>
    </location>
</feature>
<proteinExistence type="predicted"/>
<keyword evidence="1" id="KW-0732">Signal</keyword>
<reference evidence="2" key="2">
    <citation type="journal article" date="2015" name="Fish Shellfish Immunol.">
        <title>Early steps in the European eel (Anguilla anguilla)-Vibrio vulnificus interaction in the gills: Role of the RtxA13 toxin.</title>
        <authorList>
            <person name="Callol A."/>
            <person name="Pajuelo D."/>
            <person name="Ebbesson L."/>
            <person name="Teles M."/>
            <person name="MacKenzie S."/>
            <person name="Amaro C."/>
        </authorList>
    </citation>
    <scope>NUCLEOTIDE SEQUENCE</scope>
</reference>
<feature type="chain" id="PRO_5002432145" evidence="1">
    <location>
        <begin position="18"/>
        <end position="44"/>
    </location>
</feature>
<organism evidence="2">
    <name type="scientific">Anguilla anguilla</name>
    <name type="common">European freshwater eel</name>
    <name type="synonym">Muraena anguilla</name>
    <dbReference type="NCBI Taxonomy" id="7936"/>
    <lineage>
        <taxon>Eukaryota</taxon>
        <taxon>Metazoa</taxon>
        <taxon>Chordata</taxon>
        <taxon>Craniata</taxon>
        <taxon>Vertebrata</taxon>
        <taxon>Euteleostomi</taxon>
        <taxon>Actinopterygii</taxon>
        <taxon>Neopterygii</taxon>
        <taxon>Teleostei</taxon>
        <taxon>Anguilliformes</taxon>
        <taxon>Anguillidae</taxon>
        <taxon>Anguilla</taxon>
    </lineage>
</organism>
<accession>A0A0E9SFG8</accession>
<dbReference type="AlphaFoldDB" id="A0A0E9SFG8"/>
<reference evidence="2" key="1">
    <citation type="submission" date="2014-11" db="EMBL/GenBank/DDBJ databases">
        <authorList>
            <person name="Amaro Gonzalez C."/>
        </authorList>
    </citation>
    <scope>NUCLEOTIDE SEQUENCE</scope>
</reference>
<sequence>MMLWGWGHLMFSQGCVSLVLHWDLQSMYSLCVRQLAVMASGTGA</sequence>
<evidence type="ECO:0000313" key="2">
    <source>
        <dbReference type="EMBL" id="JAH39228.1"/>
    </source>
</evidence>